<gene>
    <name evidence="1" type="ORF">Pfra01_002156100</name>
</gene>
<protein>
    <submittedName>
        <fullName evidence="1">Unnamed protein product</fullName>
    </submittedName>
</protein>
<name>A0A9W6Y5J5_9STRA</name>
<sequence>MERGRANLLAKYGRQTIERHDVFSTAKDAKDFLKAYAFNQNKSFHQPVSSDHKKVAECTSESACVWHVTLTKKAESKAGSKRKNAKNSFCPEKAWFVSAMFLGHSPGCDCRVPPPA</sequence>
<comment type="caution">
    <text evidence="1">The sequence shown here is derived from an EMBL/GenBank/DDBJ whole genome shotgun (WGS) entry which is preliminary data.</text>
</comment>
<proteinExistence type="predicted"/>
<reference evidence="1" key="1">
    <citation type="submission" date="2023-04" db="EMBL/GenBank/DDBJ databases">
        <title>Phytophthora fragariaefolia NBRC 109709.</title>
        <authorList>
            <person name="Ichikawa N."/>
            <person name="Sato H."/>
            <person name="Tonouchi N."/>
        </authorList>
    </citation>
    <scope>NUCLEOTIDE SEQUENCE</scope>
    <source>
        <strain evidence="1">NBRC 109709</strain>
    </source>
</reference>
<dbReference type="Proteomes" id="UP001165121">
    <property type="component" value="Unassembled WGS sequence"/>
</dbReference>
<organism evidence="1 2">
    <name type="scientific">Phytophthora fragariaefolia</name>
    <dbReference type="NCBI Taxonomy" id="1490495"/>
    <lineage>
        <taxon>Eukaryota</taxon>
        <taxon>Sar</taxon>
        <taxon>Stramenopiles</taxon>
        <taxon>Oomycota</taxon>
        <taxon>Peronosporomycetes</taxon>
        <taxon>Peronosporales</taxon>
        <taxon>Peronosporaceae</taxon>
        <taxon>Phytophthora</taxon>
    </lineage>
</organism>
<evidence type="ECO:0000313" key="2">
    <source>
        <dbReference type="Proteomes" id="UP001165121"/>
    </source>
</evidence>
<dbReference type="EMBL" id="BSXT01003103">
    <property type="protein sequence ID" value="GMF52574.1"/>
    <property type="molecule type" value="Genomic_DNA"/>
</dbReference>
<dbReference type="OrthoDB" id="128378at2759"/>
<dbReference type="AlphaFoldDB" id="A0A9W6Y5J5"/>
<evidence type="ECO:0000313" key="1">
    <source>
        <dbReference type="EMBL" id="GMF52574.1"/>
    </source>
</evidence>
<accession>A0A9W6Y5J5</accession>
<keyword evidence="2" id="KW-1185">Reference proteome</keyword>